<dbReference type="Pfam" id="PF13328">
    <property type="entry name" value="HD_4"/>
    <property type="match status" value="1"/>
</dbReference>
<evidence type="ECO:0000313" key="2">
    <source>
        <dbReference type="Proteomes" id="UP000434241"/>
    </source>
</evidence>
<name>A0A6N7UZC6_9FIRM</name>
<evidence type="ECO:0000313" key="1">
    <source>
        <dbReference type="EMBL" id="MSS55435.1"/>
    </source>
</evidence>
<comment type="caution">
    <text evidence="1">The sequence shown here is derived from an EMBL/GenBank/DDBJ whole genome shotgun (WGS) entry which is preliminary data.</text>
</comment>
<dbReference type="GO" id="GO:0008893">
    <property type="term" value="F:guanosine-3',5'-bis(diphosphate) 3'-diphosphatase activity"/>
    <property type="evidence" value="ECO:0007669"/>
    <property type="project" value="TreeGrafter"/>
</dbReference>
<dbReference type="PANTHER" id="PTHR46246:SF1">
    <property type="entry name" value="GUANOSINE-3',5'-BIS(DIPHOSPHATE) 3'-PYROPHOSPHOHYDROLASE MESH1"/>
    <property type="match status" value="1"/>
</dbReference>
<dbReference type="Proteomes" id="UP000434241">
    <property type="component" value="Unassembled WGS sequence"/>
</dbReference>
<dbReference type="GeneID" id="93157792"/>
<protein>
    <submittedName>
        <fullName evidence="1">HD domain-containing protein</fullName>
    </submittedName>
</protein>
<dbReference type="RefSeq" id="WP_154555185.1">
    <property type="nucleotide sequence ID" value="NZ_JBQKEK010000016.1"/>
</dbReference>
<reference evidence="1 2" key="1">
    <citation type="submission" date="2019-08" db="EMBL/GenBank/DDBJ databases">
        <title>In-depth cultivation of the pig gut microbiome towards novel bacterial diversity and tailored functional studies.</title>
        <authorList>
            <person name="Wylensek D."/>
            <person name="Hitch T.C.A."/>
            <person name="Clavel T."/>
        </authorList>
    </citation>
    <scope>NUCLEOTIDE SEQUENCE [LARGE SCALE GENOMIC DNA]</scope>
    <source>
        <strain evidence="1 2">LKV-472-APC-3</strain>
    </source>
</reference>
<dbReference type="SUPFAM" id="SSF109604">
    <property type="entry name" value="HD-domain/PDEase-like"/>
    <property type="match status" value="1"/>
</dbReference>
<dbReference type="PANTHER" id="PTHR46246">
    <property type="entry name" value="GUANOSINE-3',5'-BIS(DIPHOSPHATE) 3'-PYROPHOSPHOHYDROLASE MESH1"/>
    <property type="match status" value="1"/>
</dbReference>
<dbReference type="EMBL" id="VUMR01000002">
    <property type="protein sequence ID" value="MSS55435.1"/>
    <property type="molecule type" value="Genomic_DNA"/>
</dbReference>
<proteinExistence type="predicted"/>
<gene>
    <name evidence="1" type="ORF">FYJ55_00550</name>
</gene>
<dbReference type="AlphaFoldDB" id="A0A6N7UZC6"/>
<sequence>MFYELALQIAKKAHSKQVDKAGKDYILHPMKVASYMDTDTEKAVAYLHDVLEDTDVTEDELRKMFPNEIVDGVITLTHRKDESYFEYISRVSTSKLAKKVKIADLLHNLDITRIKEPTKQDYLRLEKYKEAILYLATH</sequence>
<organism evidence="1 2">
    <name type="scientific">Holdemanella porci</name>
    <dbReference type="NCBI Taxonomy" id="2652276"/>
    <lineage>
        <taxon>Bacteria</taxon>
        <taxon>Bacillati</taxon>
        <taxon>Bacillota</taxon>
        <taxon>Erysipelotrichia</taxon>
        <taxon>Erysipelotrichales</taxon>
        <taxon>Erysipelotrichaceae</taxon>
        <taxon>Holdemanella</taxon>
    </lineage>
</organism>
<keyword evidence="2" id="KW-1185">Reference proteome</keyword>
<dbReference type="Gene3D" id="1.10.3210.10">
    <property type="entry name" value="Hypothetical protein af1432"/>
    <property type="match status" value="1"/>
</dbReference>
<dbReference type="InterPro" id="IPR052194">
    <property type="entry name" value="MESH1"/>
</dbReference>
<accession>A0A6N7UZC6</accession>